<proteinExistence type="predicted"/>
<feature type="compositionally biased region" description="Basic residues" evidence="1">
    <location>
        <begin position="116"/>
        <end position="141"/>
    </location>
</feature>
<feature type="region of interest" description="Disordered" evidence="1">
    <location>
        <begin position="1"/>
        <end position="51"/>
    </location>
</feature>
<name>A0ABZ1D8L8_9TREE</name>
<feature type="compositionally biased region" description="Basic residues" evidence="1">
    <location>
        <begin position="181"/>
        <end position="191"/>
    </location>
</feature>
<gene>
    <name evidence="2" type="ORF">IL334_007135</name>
</gene>
<evidence type="ECO:0000256" key="1">
    <source>
        <dbReference type="SAM" id="MobiDB-lite"/>
    </source>
</evidence>
<organism evidence="2 3">
    <name type="scientific">Kwoniella shivajii</name>
    <dbReference type="NCBI Taxonomy" id="564305"/>
    <lineage>
        <taxon>Eukaryota</taxon>
        <taxon>Fungi</taxon>
        <taxon>Dikarya</taxon>
        <taxon>Basidiomycota</taxon>
        <taxon>Agaricomycotina</taxon>
        <taxon>Tremellomycetes</taxon>
        <taxon>Tremellales</taxon>
        <taxon>Cryptococcaceae</taxon>
        <taxon>Kwoniella</taxon>
    </lineage>
</organism>
<feature type="compositionally biased region" description="Pro residues" evidence="1">
    <location>
        <begin position="411"/>
        <end position="423"/>
    </location>
</feature>
<protein>
    <submittedName>
        <fullName evidence="2">Uncharacterized protein</fullName>
    </submittedName>
</protein>
<feature type="compositionally biased region" description="Basic and acidic residues" evidence="1">
    <location>
        <begin position="281"/>
        <end position="296"/>
    </location>
</feature>
<feature type="compositionally biased region" description="Polar residues" evidence="1">
    <location>
        <begin position="24"/>
        <end position="40"/>
    </location>
</feature>
<dbReference type="Proteomes" id="UP001329825">
    <property type="component" value="Chromosome 10"/>
</dbReference>
<dbReference type="GeneID" id="87959265"/>
<evidence type="ECO:0000313" key="3">
    <source>
        <dbReference type="Proteomes" id="UP001329825"/>
    </source>
</evidence>
<feature type="compositionally biased region" description="Gly residues" evidence="1">
    <location>
        <begin position="233"/>
        <end position="265"/>
    </location>
</feature>
<feature type="compositionally biased region" description="Polar residues" evidence="1">
    <location>
        <begin position="336"/>
        <end position="362"/>
    </location>
</feature>
<feature type="region of interest" description="Disordered" evidence="1">
    <location>
        <begin position="81"/>
        <end position="459"/>
    </location>
</feature>
<feature type="compositionally biased region" description="Basic and acidic residues" evidence="1">
    <location>
        <begin position="206"/>
        <end position="226"/>
    </location>
</feature>
<feature type="compositionally biased region" description="Basic and acidic residues" evidence="1">
    <location>
        <begin position="317"/>
        <end position="329"/>
    </location>
</feature>
<dbReference type="EMBL" id="CP141890">
    <property type="protein sequence ID" value="WRT70141.1"/>
    <property type="molecule type" value="Genomic_DNA"/>
</dbReference>
<reference evidence="2 3" key="1">
    <citation type="submission" date="2024-01" db="EMBL/GenBank/DDBJ databases">
        <title>Comparative genomics of Cryptococcus and Kwoniella reveals pathogenesis evolution and contrasting modes of karyotype evolution via chromosome fusion or intercentromeric recombination.</title>
        <authorList>
            <person name="Coelho M.A."/>
            <person name="David-Palma M."/>
            <person name="Shea T."/>
            <person name="Bowers K."/>
            <person name="McGinley-Smith S."/>
            <person name="Mohammad A.W."/>
            <person name="Gnirke A."/>
            <person name="Yurkov A.M."/>
            <person name="Nowrousian M."/>
            <person name="Sun S."/>
            <person name="Cuomo C.A."/>
            <person name="Heitman J."/>
        </authorList>
    </citation>
    <scope>NUCLEOTIDE SEQUENCE [LARGE SCALE GENOMIC DNA]</scope>
    <source>
        <strain evidence="2">CBS 11374</strain>
    </source>
</reference>
<feature type="compositionally biased region" description="Polar residues" evidence="1">
    <location>
        <begin position="1"/>
        <end position="13"/>
    </location>
</feature>
<feature type="compositionally biased region" description="Basic and acidic residues" evidence="1">
    <location>
        <begin position="145"/>
        <end position="161"/>
    </location>
</feature>
<accession>A0ABZ1D8L8</accession>
<evidence type="ECO:0000313" key="2">
    <source>
        <dbReference type="EMBL" id="WRT70141.1"/>
    </source>
</evidence>
<feature type="compositionally biased region" description="Gly residues" evidence="1">
    <location>
        <begin position="383"/>
        <end position="396"/>
    </location>
</feature>
<sequence>MQINTKNNQSQAVQEEGEFEILSSGETTPINEDQNATTPQLCDEDNGPDTIGELAVIGPAQTQADLPDLVSVYPISFTHLHNNHSNSPPAVEATRRLSLSSSDEEAVGDDLQPQKQGRHGRHHSRHHGRGPHHRGPRHQGPHHYGPFDDFRLSYHDMERGRFPFPPPPGFDHHGLPPPPPGHHHHHGHGGRHGPLPPPPPPGKGHRTGERREHGPPPPHSWEECDSHFFGSPPFGGRGGMMGGMRGATRGGMRGGMGSGMRGGMRGGKDRHCRAFSPPSWEEYKCGSDSDGVDRQFGRHRHHGHGPHHRHGHRRPHEKPDGKTKEHECTPLESEQDAGQINNEKEGTASSIESETDSESNCNVPPHHGHHKGPRPGHGSMRGMRGGGGMRGRGGPPGRGPPHMGPHAHMHGPPPHSFGPPPFGSPHYGRGGHHSGQFASEGNPLPPPFRGHRGPPRGYEFGEYADDDYLNFGPPPFHDFGRHGDHGPMRGHGVRGVHSRGGFGHMGFACPA</sequence>
<feature type="compositionally biased region" description="Basic residues" evidence="1">
    <location>
        <begin position="297"/>
        <end position="316"/>
    </location>
</feature>
<dbReference type="RefSeq" id="XP_062794880.1">
    <property type="nucleotide sequence ID" value="XM_062938829.1"/>
</dbReference>
<keyword evidence="3" id="KW-1185">Reference proteome</keyword>
<feature type="compositionally biased region" description="Pro residues" evidence="1">
    <location>
        <begin position="163"/>
        <end position="180"/>
    </location>
</feature>